<dbReference type="AlphaFoldDB" id="A0A8H4L5E8"/>
<keyword evidence="4 5" id="KW-0408">Iron</keyword>
<comment type="similarity">
    <text evidence="1 5">Belongs to the iron/ascorbate-dependent oxidoreductase family.</text>
</comment>
<sequence length="264" mass="29132">MPALPIVDLRETSSPEYLALQLMKVGENLGFFYLVSHGISEELISGMFNLSKYFFENCPDADRARFASNSGEPKPPAFLPAHHTGQQNRFRLLHYPPYVPDADGPSSPDEEDIRAGVHSDYGSLTLLFQEPTDQGGLQVWQNGDWVDVPYVTHAIVVNIGDALEFWTACQLRSTIHRVTFPPGQAPPQSRFSIPFFVTANDETVLEPILPPSNNTATQDSSKAFFGDIARVKGYLSLEPVTALEHRLRREATIGGSATVAATTR</sequence>
<protein>
    <submittedName>
        <fullName evidence="7">2OG-Fe(II)oxygenase superfamily</fullName>
    </submittedName>
</protein>
<dbReference type="Pfam" id="PF14226">
    <property type="entry name" value="DIOX_N"/>
    <property type="match status" value="1"/>
</dbReference>
<keyword evidence="2 5" id="KW-0479">Metal-binding</keyword>
<dbReference type="Pfam" id="PF03171">
    <property type="entry name" value="2OG-FeII_Oxy"/>
    <property type="match status" value="1"/>
</dbReference>
<evidence type="ECO:0000259" key="6">
    <source>
        <dbReference type="PROSITE" id="PS51471"/>
    </source>
</evidence>
<proteinExistence type="inferred from homology"/>
<evidence type="ECO:0000256" key="4">
    <source>
        <dbReference type="ARBA" id="ARBA00023004"/>
    </source>
</evidence>
<feature type="domain" description="Fe2OG dioxygenase" evidence="6">
    <location>
        <begin position="86"/>
        <end position="199"/>
    </location>
</feature>
<evidence type="ECO:0000256" key="1">
    <source>
        <dbReference type="ARBA" id="ARBA00008056"/>
    </source>
</evidence>
<dbReference type="Proteomes" id="UP000554235">
    <property type="component" value="Unassembled WGS sequence"/>
</dbReference>
<dbReference type="InterPro" id="IPR026992">
    <property type="entry name" value="DIOX_N"/>
</dbReference>
<dbReference type="EMBL" id="JAADYS010001502">
    <property type="protein sequence ID" value="KAF4462621.1"/>
    <property type="molecule type" value="Genomic_DNA"/>
</dbReference>
<dbReference type="GO" id="GO:0044283">
    <property type="term" value="P:small molecule biosynthetic process"/>
    <property type="evidence" value="ECO:0007669"/>
    <property type="project" value="UniProtKB-ARBA"/>
</dbReference>
<evidence type="ECO:0000313" key="8">
    <source>
        <dbReference type="Proteomes" id="UP000554235"/>
    </source>
</evidence>
<dbReference type="PANTHER" id="PTHR10209">
    <property type="entry name" value="OXIDOREDUCTASE, 2OG-FE II OXYGENASE FAMILY PROTEIN"/>
    <property type="match status" value="1"/>
</dbReference>
<evidence type="ECO:0000256" key="2">
    <source>
        <dbReference type="ARBA" id="ARBA00022723"/>
    </source>
</evidence>
<dbReference type="GO" id="GO:0016491">
    <property type="term" value="F:oxidoreductase activity"/>
    <property type="evidence" value="ECO:0007669"/>
    <property type="project" value="UniProtKB-KW"/>
</dbReference>
<comment type="caution">
    <text evidence="7">The sequence shown here is derived from an EMBL/GenBank/DDBJ whole genome shotgun (WGS) entry which is preliminary data.</text>
</comment>
<dbReference type="InterPro" id="IPR005123">
    <property type="entry name" value="Oxoglu/Fe-dep_dioxygenase_dom"/>
</dbReference>
<dbReference type="InterPro" id="IPR044861">
    <property type="entry name" value="IPNS-like_FE2OG_OXY"/>
</dbReference>
<evidence type="ECO:0000313" key="7">
    <source>
        <dbReference type="EMBL" id="KAF4462621.1"/>
    </source>
</evidence>
<accession>A0A8H4L5E8</accession>
<dbReference type="PANTHER" id="PTHR10209:SF881">
    <property type="entry name" value="FI07970P-RELATED"/>
    <property type="match status" value="1"/>
</dbReference>
<organism evidence="7 8">
    <name type="scientific">Fusarium albosuccineum</name>
    <dbReference type="NCBI Taxonomy" id="1237068"/>
    <lineage>
        <taxon>Eukaryota</taxon>
        <taxon>Fungi</taxon>
        <taxon>Dikarya</taxon>
        <taxon>Ascomycota</taxon>
        <taxon>Pezizomycotina</taxon>
        <taxon>Sordariomycetes</taxon>
        <taxon>Hypocreomycetidae</taxon>
        <taxon>Hypocreales</taxon>
        <taxon>Nectriaceae</taxon>
        <taxon>Fusarium</taxon>
        <taxon>Fusarium decemcellulare species complex</taxon>
    </lineage>
</organism>
<keyword evidence="8" id="KW-1185">Reference proteome</keyword>
<dbReference type="Gene3D" id="2.60.120.330">
    <property type="entry name" value="B-lactam Antibiotic, Isopenicillin N Synthase, Chain"/>
    <property type="match status" value="2"/>
</dbReference>
<dbReference type="OrthoDB" id="406156at2759"/>
<evidence type="ECO:0000256" key="3">
    <source>
        <dbReference type="ARBA" id="ARBA00023002"/>
    </source>
</evidence>
<name>A0A8H4L5E8_9HYPO</name>
<gene>
    <name evidence="7" type="ORF">FALBO_10562</name>
</gene>
<dbReference type="GO" id="GO:0046872">
    <property type="term" value="F:metal ion binding"/>
    <property type="evidence" value="ECO:0007669"/>
    <property type="project" value="UniProtKB-KW"/>
</dbReference>
<dbReference type="PROSITE" id="PS51471">
    <property type="entry name" value="FE2OG_OXY"/>
    <property type="match status" value="1"/>
</dbReference>
<dbReference type="SUPFAM" id="SSF51197">
    <property type="entry name" value="Clavaminate synthase-like"/>
    <property type="match status" value="1"/>
</dbReference>
<reference evidence="7 8" key="1">
    <citation type="submission" date="2020-01" db="EMBL/GenBank/DDBJ databases">
        <title>Identification and distribution of gene clusters putatively required for synthesis of sphingolipid metabolism inhibitors in phylogenetically diverse species of the filamentous fungus Fusarium.</title>
        <authorList>
            <person name="Kim H.-S."/>
            <person name="Busman M."/>
            <person name="Brown D.W."/>
            <person name="Divon H."/>
            <person name="Uhlig S."/>
            <person name="Proctor R.H."/>
        </authorList>
    </citation>
    <scope>NUCLEOTIDE SEQUENCE [LARGE SCALE GENOMIC DNA]</scope>
    <source>
        <strain evidence="7 8">NRRL 20459</strain>
    </source>
</reference>
<dbReference type="InterPro" id="IPR027443">
    <property type="entry name" value="IPNS-like_sf"/>
</dbReference>
<keyword evidence="3 5" id="KW-0560">Oxidoreductase</keyword>
<evidence type="ECO:0000256" key="5">
    <source>
        <dbReference type="RuleBase" id="RU003682"/>
    </source>
</evidence>